<organism evidence="1">
    <name type="scientific">Rhizophora mucronata</name>
    <name type="common">Asiatic mangrove</name>
    <dbReference type="NCBI Taxonomy" id="61149"/>
    <lineage>
        <taxon>Eukaryota</taxon>
        <taxon>Viridiplantae</taxon>
        <taxon>Streptophyta</taxon>
        <taxon>Embryophyta</taxon>
        <taxon>Tracheophyta</taxon>
        <taxon>Spermatophyta</taxon>
        <taxon>Magnoliopsida</taxon>
        <taxon>eudicotyledons</taxon>
        <taxon>Gunneridae</taxon>
        <taxon>Pentapetalae</taxon>
        <taxon>rosids</taxon>
        <taxon>fabids</taxon>
        <taxon>Malpighiales</taxon>
        <taxon>Rhizophoraceae</taxon>
        <taxon>Rhizophora</taxon>
    </lineage>
</organism>
<reference evidence="1" key="1">
    <citation type="submission" date="2018-02" db="EMBL/GenBank/DDBJ databases">
        <title>Rhizophora mucronata_Transcriptome.</title>
        <authorList>
            <person name="Meera S.P."/>
            <person name="Sreeshan A."/>
            <person name="Augustine A."/>
        </authorList>
    </citation>
    <scope>NUCLEOTIDE SEQUENCE</scope>
    <source>
        <tissue evidence="1">Leaf</tissue>
    </source>
</reference>
<dbReference type="AlphaFoldDB" id="A0A2P2NNN9"/>
<proteinExistence type="predicted"/>
<protein>
    <submittedName>
        <fullName evidence="1">Uncharacterized protein</fullName>
    </submittedName>
</protein>
<dbReference type="EMBL" id="GGEC01063648">
    <property type="protein sequence ID" value="MBX44132.1"/>
    <property type="molecule type" value="Transcribed_RNA"/>
</dbReference>
<evidence type="ECO:0000313" key="1">
    <source>
        <dbReference type="EMBL" id="MBX44132.1"/>
    </source>
</evidence>
<sequence length="61" mass="7326">MSIHHKISKIQDILVKVVLHYITFPYNVNMHDIQCAIYWAGLPQQFNIRQCIIAWIRKVLY</sequence>
<accession>A0A2P2NNN9</accession>
<name>A0A2P2NNN9_RHIMU</name>